<reference evidence="1" key="1">
    <citation type="journal article" date="2020" name="Molecules">
        <title>2-Hydroxysorangiadenosine: Structure and Biosynthesis of a Myxobacterial Sesquiterpene-Nucleoside.</title>
        <authorList>
            <person name="Okoth D.A."/>
            <person name="Hug J.J."/>
            <person name="Garcia R."/>
            <person name="Sproer C."/>
            <person name="Overmann J."/>
            <person name="Muller R."/>
        </authorList>
    </citation>
    <scope>NUCLEOTIDE SEQUENCE</scope>
    <source>
        <strain evidence="1">MCy10943</strain>
    </source>
</reference>
<organism evidence="1">
    <name type="scientific">Vitiosangium cumulatum</name>
    <dbReference type="NCBI Taxonomy" id="1867796"/>
    <lineage>
        <taxon>Bacteria</taxon>
        <taxon>Pseudomonadati</taxon>
        <taxon>Myxococcota</taxon>
        <taxon>Myxococcia</taxon>
        <taxon>Myxococcales</taxon>
        <taxon>Cystobacterineae</taxon>
        <taxon>Archangiaceae</taxon>
        <taxon>Vitiosangium</taxon>
    </lineage>
</organism>
<gene>
    <name evidence="1" type="primary">sora10</name>
</gene>
<dbReference type="EMBL" id="MT520811">
    <property type="protein sequence ID" value="QKW93662.1"/>
    <property type="molecule type" value="Genomic_DNA"/>
</dbReference>
<evidence type="ECO:0000313" key="1">
    <source>
        <dbReference type="EMBL" id="QKW93662.1"/>
    </source>
</evidence>
<accession>A0A7D5CGR0</accession>
<sequence>MNPWNPRSAPAQPSTRELECLHLQGRMENPRENRPDALAILLRARELVRSRWRSADYYKAGDRFSDMFLGRTFQLEPDYYKAVGTDYSAIDCLYEELGSGGVKAIAELGDVTRRLQDMTDPTSASRALKELQTALQNPSCPLLDVCRALLAAITVLGHERMLARGSSALARDWLKLWQDYLWQQNSQQARLNRLCLVVSATSKEDRAQMLAALGTERDHLSVASTSFAAGMCEYLDKYSETGASAVALIGGLPFAQALSTEGLEEMLRLLSGDSGFLGRMASLLRLAQDIRFDPTEPINTGVMGYAAEHHLSLLDVDARQLPRAEIDEKLKREWETWFAACRQHFDALMVPLKNETLKPALQAFVVNLCSIASRLAAVGHESRTGT</sequence>
<protein>
    <submittedName>
        <fullName evidence="1">Uncharacterized protein</fullName>
    </submittedName>
</protein>
<name>A0A7D5CGR0_9BACT</name>
<dbReference type="AlphaFoldDB" id="A0A7D5CGR0"/>
<proteinExistence type="predicted"/>